<dbReference type="KEGG" id="sera:Ser39006_009320"/>
<dbReference type="Proteomes" id="UP000017700">
    <property type="component" value="Chromosome"/>
</dbReference>
<evidence type="ECO:0000313" key="3">
    <source>
        <dbReference type="EMBL" id="AUH04303.1"/>
    </source>
</evidence>
<dbReference type="EMBL" id="CP025084">
    <property type="protein sequence ID" value="AUH04303.1"/>
    <property type="molecule type" value="Genomic_DNA"/>
</dbReference>
<dbReference type="InterPro" id="IPR051157">
    <property type="entry name" value="PDH/Transketolase"/>
</dbReference>
<feature type="domain" description="Transketolase-like pyrimidine-binding" evidence="1">
    <location>
        <begin position="2"/>
        <end position="166"/>
    </location>
</feature>
<keyword evidence="4" id="KW-1185">Reference proteome</keyword>
<dbReference type="Gene3D" id="3.40.50.920">
    <property type="match status" value="1"/>
</dbReference>
<evidence type="ECO:0000313" key="4">
    <source>
        <dbReference type="Proteomes" id="UP000017700"/>
    </source>
</evidence>
<reference evidence="3" key="4">
    <citation type="submission" date="2017-11" db="EMBL/GenBank/DDBJ databases">
        <title>Complete genome sequence of Serratia sp. ATCC 39006.</title>
        <authorList>
            <person name="Hampton H.G."/>
            <person name="Jackson S.A."/>
            <person name="Jauregui R."/>
            <person name="Poulter G.T.M."/>
            <person name="Salmond G.P.C."/>
            <person name="Fineran P.C."/>
        </authorList>
    </citation>
    <scope>NUCLEOTIDE SEQUENCE</scope>
    <source>
        <strain evidence="3">ATCC 39006</strain>
    </source>
</reference>
<proteinExistence type="predicted"/>
<sequence>MLSGRDACKAELVKCAEEDSTIICIEADLGGRDHPFLRRFPERFYNLGIAEMAALDICTGFAEAGFKPFFTTFAPFVALRCAESLKLSMGYMGKAITVIGSYGGVCGGWFGTTHHCLEDVGVVRLFPGIKIACPYGEAETRQVLREAAQATQPFYIRLGRNDRYPDLIQSSEFASLAMEQGYERRYQVTLVSIGEKATQLCVAAKQQLGEVNHLHLCYVDNLSLAKVIEQMTQLPGLFIVAEEHRRTGSIAAELALSLPHRSIHSFTPSDDWPKFAGSQDDILTYLGFSLNTFVSFIKNIIYKKEHL</sequence>
<evidence type="ECO:0000313" key="5">
    <source>
        <dbReference type="Proteomes" id="UP000233778"/>
    </source>
</evidence>
<protein>
    <submittedName>
        <fullName evidence="3">Transketolase</fullName>
    </submittedName>
</protein>
<dbReference type="EMBL" id="CP025085">
    <property type="protein sequence ID" value="AUG99983.1"/>
    <property type="molecule type" value="Genomic_DNA"/>
</dbReference>
<dbReference type="STRING" id="104623.Ser39006_03599"/>
<gene>
    <name evidence="2" type="ORF">CWC46_09315</name>
    <name evidence="3" type="ORF">Ser39006_009320</name>
</gene>
<dbReference type="PANTHER" id="PTHR43825">
    <property type="entry name" value="PYRUVATE DEHYDROGENASE E1 COMPONENT"/>
    <property type="match status" value="1"/>
</dbReference>
<dbReference type="OrthoDB" id="8732661at2"/>
<dbReference type="RefSeq" id="WP_021016861.1">
    <property type="nucleotide sequence ID" value="NZ_CP025084.1"/>
</dbReference>
<dbReference type="CDD" id="cd07033">
    <property type="entry name" value="TPP_PYR_DXS_TK_like"/>
    <property type="match status" value="1"/>
</dbReference>
<reference evidence="3" key="2">
    <citation type="submission" date="2013-09" db="EMBL/GenBank/DDBJ databases">
        <authorList>
            <person name="Wang G."/>
            <person name="Yang Y."/>
            <person name="Su Y."/>
        </authorList>
    </citation>
    <scope>NUCLEOTIDE SEQUENCE</scope>
    <source>
        <strain evidence="3">ATCC 39006</strain>
    </source>
</reference>
<dbReference type="SMART" id="SM00861">
    <property type="entry name" value="Transket_pyr"/>
    <property type="match status" value="1"/>
</dbReference>
<dbReference type="PANTHER" id="PTHR43825:SF1">
    <property type="entry name" value="TRANSKETOLASE-LIKE PYRIMIDINE-BINDING DOMAIN-CONTAINING PROTEIN"/>
    <property type="match status" value="1"/>
</dbReference>
<accession>A0A2I5TIB1</accession>
<organism evidence="3 4">
    <name type="scientific">Serratia sp. (strain ATCC 39006)</name>
    <name type="common">Prodigiosinella confusarubida</name>
    <dbReference type="NCBI Taxonomy" id="104623"/>
    <lineage>
        <taxon>Bacteria</taxon>
        <taxon>Pseudomonadati</taxon>
        <taxon>Pseudomonadota</taxon>
        <taxon>Gammaproteobacteria</taxon>
        <taxon>Enterobacterales</taxon>
        <taxon>Pectobacteriaceae</taxon>
        <taxon>Prodigiosinella</taxon>
    </lineage>
</organism>
<name>A0A2I5TIB1_SERS3</name>
<evidence type="ECO:0000313" key="2">
    <source>
        <dbReference type="EMBL" id="AUG99983.1"/>
    </source>
</evidence>
<reference evidence="3 4" key="1">
    <citation type="journal article" date="2013" name="Genome Announc.">
        <title>Draft genome sequence of Serratia sp. strain ATCC 39006, a model bacterium for analysis of the biosynthesis and regulation of prodigiosin, a carbapenem, and gas vesicles.</title>
        <authorList>
            <person name="Fineran P.C."/>
            <person name="Iglesias Cans M.C."/>
            <person name="Ramsay J.P."/>
            <person name="Wilf N.M."/>
            <person name="Cossyleon D."/>
            <person name="McNeil M.B."/>
            <person name="Williamson N.R."/>
            <person name="Monson R.E."/>
            <person name="Becher S.A."/>
            <person name="Stanton J.A."/>
            <person name="Brugger K."/>
            <person name="Brown S.D."/>
            <person name="Salmond G.P."/>
        </authorList>
    </citation>
    <scope>NUCLEOTIDE SEQUENCE [LARGE SCALE GENOMIC DNA]</scope>
    <source>
        <strain evidence="3">ATCC 39006</strain>
        <strain evidence="4">ATCC 39006 / SC 11482</strain>
    </source>
</reference>
<dbReference type="Pfam" id="PF02779">
    <property type="entry name" value="Transket_pyr"/>
    <property type="match status" value="1"/>
</dbReference>
<evidence type="ECO:0000259" key="1">
    <source>
        <dbReference type="SMART" id="SM00861"/>
    </source>
</evidence>
<dbReference type="InterPro" id="IPR005475">
    <property type="entry name" value="Transketolase-like_Pyr-bd"/>
</dbReference>
<dbReference type="Proteomes" id="UP000233778">
    <property type="component" value="Chromosome"/>
</dbReference>
<dbReference type="InterPro" id="IPR029061">
    <property type="entry name" value="THDP-binding"/>
</dbReference>
<reference evidence="2 5" key="3">
    <citation type="submission" date="2017-11" db="EMBL/GenBank/DDBJ databases">
        <title>Complete genome sequence of Serratia sp. ATCC 39006 LacA.</title>
        <authorList>
            <person name="Hampton H.G."/>
            <person name="Jackson S.A."/>
            <person name="Jauregui R."/>
            <person name="Poulter G.T.M."/>
            <person name="Salmond G.P.C."/>
            <person name="Fineran P.C."/>
        </authorList>
    </citation>
    <scope>NUCLEOTIDE SEQUENCE [LARGE SCALE GENOMIC DNA]</scope>
    <source>
        <strain evidence="2 5">ATCC 39006</strain>
    </source>
</reference>
<dbReference type="SUPFAM" id="SSF52518">
    <property type="entry name" value="Thiamin diphosphate-binding fold (THDP-binding)"/>
    <property type="match status" value="1"/>
</dbReference>
<dbReference type="KEGG" id="serq:CWC46_09315"/>
<dbReference type="Gene3D" id="3.40.50.970">
    <property type="match status" value="1"/>
</dbReference>
<dbReference type="AlphaFoldDB" id="A0A2I5TIB1"/>
<dbReference type="InterPro" id="IPR009014">
    <property type="entry name" value="Transketo_C/PFOR_II"/>
</dbReference>